<feature type="region of interest" description="Disordered" evidence="1">
    <location>
        <begin position="1"/>
        <end position="38"/>
    </location>
</feature>
<comment type="caution">
    <text evidence="2">The sequence shown here is derived from an EMBL/GenBank/DDBJ whole genome shotgun (WGS) entry which is preliminary data.</text>
</comment>
<dbReference type="EMBL" id="BKCJ011848101">
    <property type="protein sequence ID" value="GFD58050.1"/>
    <property type="molecule type" value="Genomic_DNA"/>
</dbReference>
<evidence type="ECO:0000256" key="1">
    <source>
        <dbReference type="SAM" id="MobiDB-lite"/>
    </source>
</evidence>
<feature type="non-terminal residue" evidence="2">
    <location>
        <position position="1"/>
    </location>
</feature>
<feature type="compositionally biased region" description="Polar residues" evidence="1">
    <location>
        <begin position="21"/>
        <end position="30"/>
    </location>
</feature>
<dbReference type="AlphaFoldDB" id="A0A699XI47"/>
<reference evidence="2" key="1">
    <citation type="journal article" date="2019" name="Sci. Rep.">
        <title>Draft genome of Tanacetum cinerariifolium, the natural source of mosquito coil.</title>
        <authorList>
            <person name="Yamashiro T."/>
            <person name="Shiraishi A."/>
            <person name="Satake H."/>
            <person name="Nakayama K."/>
        </authorList>
    </citation>
    <scope>NUCLEOTIDE SEQUENCE</scope>
</reference>
<name>A0A699XI47_TANCI</name>
<feature type="compositionally biased region" description="Low complexity" evidence="1">
    <location>
        <begin position="1"/>
        <end position="12"/>
    </location>
</feature>
<accession>A0A699XI47</accession>
<evidence type="ECO:0000313" key="2">
    <source>
        <dbReference type="EMBL" id="GFD58050.1"/>
    </source>
</evidence>
<gene>
    <name evidence="2" type="ORF">Tci_930019</name>
</gene>
<organism evidence="2">
    <name type="scientific">Tanacetum cinerariifolium</name>
    <name type="common">Dalmatian daisy</name>
    <name type="synonym">Chrysanthemum cinerariifolium</name>
    <dbReference type="NCBI Taxonomy" id="118510"/>
    <lineage>
        <taxon>Eukaryota</taxon>
        <taxon>Viridiplantae</taxon>
        <taxon>Streptophyta</taxon>
        <taxon>Embryophyta</taxon>
        <taxon>Tracheophyta</taxon>
        <taxon>Spermatophyta</taxon>
        <taxon>Magnoliopsida</taxon>
        <taxon>eudicotyledons</taxon>
        <taxon>Gunneridae</taxon>
        <taxon>Pentapetalae</taxon>
        <taxon>asterids</taxon>
        <taxon>campanulids</taxon>
        <taxon>Asterales</taxon>
        <taxon>Asteraceae</taxon>
        <taxon>Asteroideae</taxon>
        <taxon>Anthemideae</taxon>
        <taxon>Anthemidinae</taxon>
        <taxon>Tanacetum</taxon>
    </lineage>
</organism>
<proteinExistence type="predicted"/>
<protein>
    <submittedName>
        <fullName evidence="2">Uncharacterized protein</fullName>
    </submittedName>
</protein>
<sequence>DQHKQIQLQIQQVGADDARQQHGQADQQNPGGEAQDVGGLEEEIKHGGDSCSVKAWPLPMPLLKLYQYPCQFYCACRS</sequence>